<proteinExistence type="predicted"/>
<organism evidence="3 4">
    <name type="scientific">Fibrella aquatilis</name>
    <dbReference type="NCBI Taxonomy" id="2817059"/>
    <lineage>
        <taxon>Bacteria</taxon>
        <taxon>Pseudomonadati</taxon>
        <taxon>Bacteroidota</taxon>
        <taxon>Cytophagia</taxon>
        <taxon>Cytophagales</taxon>
        <taxon>Spirosomataceae</taxon>
        <taxon>Fibrella</taxon>
    </lineage>
</organism>
<name>A0A939JYP6_9BACT</name>
<evidence type="ECO:0000313" key="3">
    <source>
        <dbReference type="EMBL" id="MBO0930086.1"/>
    </source>
</evidence>
<dbReference type="InterPro" id="IPR026444">
    <property type="entry name" value="Secre_tail"/>
</dbReference>
<dbReference type="AlphaFoldDB" id="A0A939JYP6"/>
<dbReference type="Pfam" id="PF18962">
    <property type="entry name" value="Por_Secre_tail"/>
    <property type="match status" value="1"/>
</dbReference>
<comment type="caution">
    <text evidence="3">The sequence shown here is derived from an EMBL/GenBank/DDBJ whole genome shotgun (WGS) entry which is preliminary data.</text>
</comment>
<accession>A0A939JYP6</accession>
<evidence type="ECO:0000259" key="2">
    <source>
        <dbReference type="Pfam" id="PF18962"/>
    </source>
</evidence>
<dbReference type="RefSeq" id="WP_207334049.1">
    <property type="nucleotide sequence ID" value="NZ_JAFMYU010000002.1"/>
</dbReference>
<sequence>MKKQLALLLLLTGAGLMASAQVKFKVSRQNNDTYLVSMVPQQSLAANVSITGTVQVTVKMKASEGFDLAAVQSQQAGVEWDNGTLLKSPDGARDYDYLSVALKNMGARGLTFEANKEVPLFTFRNAGSPVSKVQLIDNKMDELVLAKQNRYNVLNHMSVLGYGRRNAYEGNLLAENTLTDKVGLRSVFPNPANDHITVTWDNYVNGYEGEVKLAITDAGTGRVLSRDTAYMRAGANTKELSVETLNAGAFLISLEKDGAKLGNGLKFLIVR</sequence>
<feature type="domain" description="Secretion system C-terminal sorting" evidence="2">
    <location>
        <begin position="187"/>
        <end position="259"/>
    </location>
</feature>
<dbReference type="EMBL" id="JAFMYU010000002">
    <property type="protein sequence ID" value="MBO0930086.1"/>
    <property type="molecule type" value="Genomic_DNA"/>
</dbReference>
<protein>
    <submittedName>
        <fullName evidence="3">T9SS type A sorting domain-containing protein</fullName>
    </submittedName>
</protein>
<dbReference type="Proteomes" id="UP000664795">
    <property type="component" value="Unassembled WGS sequence"/>
</dbReference>
<feature type="chain" id="PRO_5037887630" evidence="1">
    <location>
        <begin position="21"/>
        <end position="271"/>
    </location>
</feature>
<keyword evidence="1" id="KW-0732">Signal</keyword>
<gene>
    <name evidence="3" type="ORF">J2I48_03730</name>
</gene>
<reference evidence="3 4" key="1">
    <citation type="submission" date="2021-03" db="EMBL/GenBank/DDBJ databases">
        <title>Fibrella sp. HMF5036 genome sequencing and assembly.</title>
        <authorList>
            <person name="Kang H."/>
            <person name="Kim H."/>
            <person name="Bae S."/>
            <person name="Joh K."/>
        </authorList>
    </citation>
    <scope>NUCLEOTIDE SEQUENCE [LARGE SCALE GENOMIC DNA]</scope>
    <source>
        <strain evidence="3 4">HMF5036</strain>
    </source>
</reference>
<feature type="signal peptide" evidence="1">
    <location>
        <begin position="1"/>
        <end position="20"/>
    </location>
</feature>
<evidence type="ECO:0000256" key="1">
    <source>
        <dbReference type="SAM" id="SignalP"/>
    </source>
</evidence>
<evidence type="ECO:0000313" key="4">
    <source>
        <dbReference type="Proteomes" id="UP000664795"/>
    </source>
</evidence>
<keyword evidence="4" id="KW-1185">Reference proteome</keyword>